<evidence type="ECO:0000256" key="2">
    <source>
        <dbReference type="ARBA" id="ARBA00025704"/>
    </source>
</evidence>
<dbReference type="Gene3D" id="3.30.460.10">
    <property type="entry name" value="Beta Polymerase, domain 2"/>
    <property type="match status" value="1"/>
</dbReference>
<dbReference type="InterPro" id="IPR045865">
    <property type="entry name" value="ACT-like_dom_sf"/>
</dbReference>
<dbReference type="CDD" id="cd01668">
    <property type="entry name" value="TGS_RSH"/>
    <property type="match status" value="1"/>
</dbReference>
<dbReference type="PROSITE" id="PS51880">
    <property type="entry name" value="TGS"/>
    <property type="match status" value="1"/>
</dbReference>
<dbReference type="SUPFAM" id="SSF55021">
    <property type="entry name" value="ACT-like"/>
    <property type="match status" value="1"/>
</dbReference>
<dbReference type="Proteomes" id="UP001624684">
    <property type="component" value="Unassembled WGS sequence"/>
</dbReference>
<evidence type="ECO:0000256" key="4">
    <source>
        <dbReference type="ARBA" id="ARBA00032407"/>
    </source>
</evidence>
<dbReference type="InterPro" id="IPR004095">
    <property type="entry name" value="TGS"/>
</dbReference>
<dbReference type="PANTHER" id="PTHR21262:SF31">
    <property type="entry name" value="GTP PYROPHOSPHOKINASE"/>
    <property type="match status" value="1"/>
</dbReference>
<dbReference type="PROSITE" id="PS51671">
    <property type="entry name" value="ACT"/>
    <property type="match status" value="1"/>
</dbReference>
<dbReference type="GO" id="GO:0008728">
    <property type="term" value="F:GTP diphosphokinase activity"/>
    <property type="evidence" value="ECO:0007669"/>
    <property type="project" value="UniProtKB-EC"/>
</dbReference>
<comment type="similarity">
    <text evidence="6">Belongs to the relA/spoT family.</text>
</comment>
<name>A0ABW8UBH1_9GAMM</name>
<dbReference type="Pfam" id="PF13291">
    <property type="entry name" value="ACT_4"/>
    <property type="match status" value="1"/>
</dbReference>
<dbReference type="EMBL" id="JBJJXE010000012">
    <property type="protein sequence ID" value="MFL1732807.1"/>
    <property type="molecule type" value="Genomic_DNA"/>
</dbReference>
<dbReference type="RefSeq" id="WP_407069370.1">
    <property type="nucleotide sequence ID" value="NZ_JAMBAQ010000006.1"/>
</dbReference>
<gene>
    <name evidence="9" type="ORF">ACJHVH_07360</name>
</gene>
<dbReference type="Gene3D" id="3.30.70.260">
    <property type="match status" value="1"/>
</dbReference>
<dbReference type="InterPro" id="IPR004811">
    <property type="entry name" value="RelA/Spo_fam"/>
</dbReference>
<organism evidence="9 10">
    <name type="scientific">Moraxella oculi</name>
    <dbReference type="NCBI Taxonomy" id="2940516"/>
    <lineage>
        <taxon>Bacteria</taxon>
        <taxon>Pseudomonadati</taxon>
        <taxon>Pseudomonadota</taxon>
        <taxon>Gammaproteobacteria</taxon>
        <taxon>Moraxellales</taxon>
        <taxon>Moraxellaceae</taxon>
        <taxon>Moraxella</taxon>
    </lineage>
</organism>
<evidence type="ECO:0000313" key="9">
    <source>
        <dbReference type="EMBL" id="MFL1732807.1"/>
    </source>
</evidence>
<dbReference type="CDD" id="cd05399">
    <property type="entry name" value="NT_Rel-Spo_like"/>
    <property type="match status" value="1"/>
</dbReference>
<dbReference type="SUPFAM" id="SSF109604">
    <property type="entry name" value="HD-domain/PDEase-like"/>
    <property type="match status" value="1"/>
</dbReference>
<dbReference type="Pfam" id="PF04607">
    <property type="entry name" value="RelA_SpoT"/>
    <property type="match status" value="1"/>
</dbReference>
<dbReference type="InterPro" id="IPR043519">
    <property type="entry name" value="NT_sf"/>
</dbReference>
<dbReference type="SUPFAM" id="SSF81301">
    <property type="entry name" value="Nucleotidyltransferase"/>
    <property type="match status" value="1"/>
</dbReference>
<evidence type="ECO:0000256" key="3">
    <source>
        <dbReference type="ARBA" id="ARBA00029754"/>
    </source>
</evidence>
<evidence type="ECO:0000313" key="10">
    <source>
        <dbReference type="Proteomes" id="UP001624684"/>
    </source>
</evidence>
<keyword evidence="10" id="KW-1185">Reference proteome</keyword>
<dbReference type="InterPro" id="IPR007685">
    <property type="entry name" value="RelA_SpoT"/>
</dbReference>
<dbReference type="CDD" id="cd04876">
    <property type="entry name" value="ACT_RelA-SpoT"/>
    <property type="match status" value="1"/>
</dbReference>
<comment type="pathway">
    <text evidence="2">Purine metabolism.</text>
</comment>
<protein>
    <recommendedName>
        <fullName evidence="1">GTP pyrophosphokinase</fullName>
    </recommendedName>
    <alternativeName>
        <fullName evidence="4">(p)ppGpp synthase</fullName>
    </alternativeName>
    <alternativeName>
        <fullName evidence="3">ATP:GTP 3'-pyrophosphotransferase</fullName>
    </alternativeName>
    <alternativeName>
        <fullName evidence="5">ppGpp synthase I</fullName>
    </alternativeName>
</protein>
<dbReference type="PANTHER" id="PTHR21262">
    <property type="entry name" value="GUANOSINE-3',5'-BIS DIPHOSPHATE 3'-PYROPHOSPHOHYDROLASE"/>
    <property type="match status" value="1"/>
</dbReference>
<feature type="domain" description="TGS" evidence="8">
    <location>
        <begin position="426"/>
        <end position="489"/>
    </location>
</feature>
<proteinExistence type="inferred from homology"/>
<reference evidence="9 10" key="1">
    <citation type="submission" date="2024-11" db="EMBL/GenBank/DDBJ databases">
        <title>First Report of Moraxella oculi in Brazil in an Infectious Bovine Keratoconjunctivitis Outbreak.</title>
        <authorList>
            <person name="Carvalho C.V."/>
            <person name="Domingues R."/>
            <person name="Coutinho C."/>
            <person name="Honorio N.T.B.S."/>
            <person name="Faza D.R.L.R."/>
            <person name="Carvalho W.A."/>
            <person name="Machado A.B.F."/>
            <person name="Martins M.F."/>
            <person name="Gaspar E.B."/>
        </authorList>
    </citation>
    <scope>NUCLEOTIDE SEQUENCE [LARGE SCALE GENOMIC DNA]</scope>
    <source>
        <strain evidence="9 10">2117LE</strain>
    </source>
</reference>
<evidence type="ECO:0000259" key="8">
    <source>
        <dbReference type="PROSITE" id="PS51880"/>
    </source>
</evidence>
<dbReference type="Pfam" id="PF02824">
    <property type="entry name" value="TGS"/>
    <property type="match status" value="1"/>
</dbReference>
<evidence type="ECO:0000256" key="1">
    <source>
        <dbReference type="ARBA" id="ARBA00019852"/>
    </source>
</evidence>
<dbReference type="NCBIfam" id="TIGR00691">
    <property type="entry name" value="spoT_relA"/>
    <property type="match status" value="1"/>
</dbReference>
<dbReference type="InterPro" id="IPR033655">
    <property type="entry name" value="TGS_RelA/SpoT"/>
</dbReference>
<sequence>MHPDFKAQLVNTKLRTTFDHSEETKVPSTISESDIDVETWLNAVAARIGKDDLPLLRHACEFVKIQSNKPHASRSGAYATGIGMADILAYLFQDENALVAAMLYRTVRRELVSIETVARHFGQDIAHLVEDTLAMGRLSESIEENKRLEDYFENEQRDQLSTIYSMLISTTNDVRAVLIKLAERTFAMRELSFSPPDRQKRVAREVMTIYAPLAHRLSIAQLKWELEDLAFRYLAPDEYKKIANLLSEKRSERESYIKTVQEDLSQALAQVGIKAEVYGRVKHIYSIWRKMKKKNLSFDQLYDIRALRVLVNTNAECYHTLGVVHGLWRHIPEQFDDYITNPKPNGYKSLHTAVIANQRTLEVQIRTMDMHFEAELGKAAHVNYKEGLKAKKDDYLTQKISSLRQLLSNDKTDISTDGEDELDLENSERIYVFSRDGDITELPKGATVLDFAYYVHTEVGNRAQGARVNGRYVPLTYQPKTGDQVDIITKPSREPNRDWLVASLGYIHTARAKSKLRQWFNRQDKDKNIETGRTMLLRELDRLSISPNQIDLSTHLEYFNVKNEDDLFIALVMGDISTVQLLSKIINKLDPNPPSIDENVINIKTPRRPNKYHIDLEGLDNVDIHLAKCCNPVHGEPISGFVTLSNGISIHHSSCAEYLRLIKKEPHRQVRADWQKEFGRYQPVTILVESNYHRGILRDLVNIIDKEKVNIHRAETVFSDDTISQMKFHIEVAGLAHLSRLLAKIEQQPNVLHARRHIN</sequence>
<comment type="caution">
    <text evidence="9">The sequence shown here is derived from an EMBL/GenBank/DDBJ whole genome shotgun (WGS) entry which is preliminary data.</text>
</comment>
<evidence type="ECO:0000259" key="7">
    <source>
        <dbReference type="PROSITE" id="PS51671"/>
    </source>
</evidence>
<dbReference type="InterPro" id="IPR012676">
    <property type="entry name" value="TGS-like"/>
</dbReference>
<dbReference type="Pfam" id="PF13328">
    <property type="entry name" value="HD_4"/>
    <property type="match status" value="1"/>
</dbReference>
<dbReference type="Gene3D" id="3.10.20.30">
    <property type="match status" value="1"/>
</dbReference>
<dbReference type="Gene3D" id="1.10.3210.10">
    <property type="entry name" value="Hypothetical protein af1432"/>
    <property type="match status" value="1"/>
</dbReference>
<keyword evidence="9" id="KW-0808">Transferase</keyword>
<dbReference type="SUPFAM" id="SSF81271">
    <property type="entry name" value="TGS-like"/>
    <property type="match status" value="1"/>
</dbReference>
<evidence type="ECO:0000256" key="6">
    <source>
        <dbReference type="RuleBase" id="RU003847"/>
    </source>
</evidence>
<comment type="function">
    <text evidence="6">In eubacteria ppGpp (guanosine 3'-diphosphate 5'-diphosphate) is a mediator of the stringent response that coordinates a variety of cellular activities in response to changes in nutritional abundance.</text>
</comment>
<accession>A0ABW8UBH1</accession>
<feature type="domain" description="ACT" evidence="7">
    <location>
        <begin position="685"/>
        <end position="759"/>
    </location>
</feature>
<dbReference type="InterPro" id="IPR012675">
    <property type="entry name" value="Beta-grasp_dom_sf"/>
</dbReference>
<evidence type="ECO:0000256" key="5">
    <source>
        <dbReference type="ARBA" id="ARBA00033308"/>
    </source>
</evidence>
<dbReference type="InterPro" id="IPR002912">
    <property type="entry name" value="ACT_dom"/>
</dbReference>
<dbReference type="SMART" id="SM00954">
    <property type="entry name" value="RelA_SpoT"/>
    <property type="match status" value="1"/>
</dbReference>